<dbReference type="EMBL" id="QOUI01000010">
    <property type="protein sequence ID" value="RCK68572.1"/>
    <property type="molecule type" value="Genomic_DNA"/>
</dbReference>
<dbReference type="Gene3D" id="2.40.128.110">
    <property type="entry name" value="Lipid/polyisoprenoid-binding, YceI-like"/>
    <property type="match status" value="1"/>
</dbReference>
<feature type="region of interest" description="Disordered" evidence="2">
    <location>
        <begin position="39"/>
        <end position="79"/>
    </location>
</feature>
<comment type="similarity">
    <text evidence="1">Belongs to the UPF0312 family.</text>
</comment>
<dbReference type="InterPro" id="IPR036761">
    <property type="entry name" value="TTHA0802/YceI-like_sf"/>
</dbReference>
<dbReference type="Proteomes" id="UP000252770">
    <property type="component" value="Unassembled WGS sequence"/>
</dbReference>
<dbReference type="PANTHER" id="PTHR34406">
    <property type="entry name" value="PROTEIN YCEI"/>
    <property type="match status" value="1"/>
</dbReference>
<evidence type="ECO:0000256" key="2">
    <source>
        <dbReference type="SAM" id="MobiDB-lite"/>
    </source>
</evidence>
<organism evidence="4 5">
    <name type="scientific">Desertihabitans brevis</name>
    <dbReference type="NCBI Taxonomy" id="2268447"/>
    <lineage>
        <taxon>Bacteria</taxon>
        <taxon>Bacillati</taxon>
        <taxon>Actinomycetota</taxon>
        <taxon>Actinomycetes</taxon>
        <taxon>Propionibacteriales</taxon>
        <taxon>Propionibacteriaceae</taxon>
        <taxon>Desertihabitans</taxon>
    </lineage>
</organism>
<feature type="domain" description="Lipid/polyisoprenoid-binding YceI-like" evidence="3">
    <location>
        <begin position="80"/>
        <end position="244"/>
    </location>
</feature>
<evidence type="ECO:0000259" key="3">
    <source>
        <dbReference type="SMART" id="SM00867"/>
    </source>
</evidence>
<name>A0A367YU70_9ACTN</name>
<dbReference type="SMART" id="SM00867">
    <property type="entry name" value="YceI"/>
    <property type="match status" value="1"/>
</dbReference>
<sequence length="245" mass="25712">MNRRTRLLLLIGIPVVVVALGAVLFGPRIYAGLQPEAPAPLSVQDPATTPTTGADEVSTEEEPAPTETAPEEAAADIEGAWRVGEGSQAGYRVEEVLRGEDVTVVGRTDQVSGTAEVADGALTEAVVEVDVASISTDSGNRDDYFANEAMNADEFPTATFTLTEPVPLPELGAEVSRVQATGTLEIVGQSRPVTADIEVLRDGSTVRASGSVDVTFADWGIEAPSLGFVEVEDTGQVEFLVELTR</sequence>
<protein>
    <submittedName>
        <fullName evidence="4">YceI family protein</fullName>
    </submittedName>
</protein>
<keyword evidence="5" id="KW-1185">Reference proteome</keyword>
<evidence type="ECO:0000313" key="4">
    <source>
        <dbReference type="EMBL" id="RCK68572.1"/>
    </source>
</evidence>
<evidence type="ECO:0000256" key="1">
    <source>
        <dbReference type="ARBA" id="ARBA00008812"/>
    </source>
</evidence>
<dbReference type="InterPro" id="IPR007372">
    <property type="entry name" value="Lipid/polyisoprenoid-bd_YceI"/>
</dbReference>
<reference evidence="4 5" key="1">
    <citation type="submission" date="2018-07" db="EMBL/GenBank/DDBJ databases">
        <title>Desertimonas flava gen. nov. sp. nov.</title>
        <authorList>
            <person name="Liu S."/>
        </authorList>
    </citation>
    <scope>NUCLEOTIDE SEQUENCE [LARGE SCALE GENOMIC DNA]</scope>
    <source>
        <strain evidence="4 5">16Sb5-5</strain>
    </source>
</reference>
<gene>
    <name evidence="4" type="ORF">DT076_15165</name>
</gene>
<proteinExistence type="inferred from homology"/>
<dbReference type="Pfam" id="PF04264">
    <property type="entry name" value="YceI"/>
    <property type="match status" value="1"/>
</dbReference>
<dbReference type="AlphaFoldDB" id="A0A367YU70"/>
<accession>A0A367YU70</accession>
<comment type="caution">
    <text evidence="4">The sequence shown here is derived from an EMBL/GenBank/DDBJ whole genome shotgun (WGS) entry which is preliminary data.</text>
</comment>
<dbReference type="RefSeq" id="WP_114127543.1">
    <property type="nucleotide sequence ID" value="NZ_QOUI01000010.1"/>
</dbReference>
<dbReference type="PANTHER" id="PTHR34406:SF1">
    <property type="entry name" value="PROTEIN YCEI"/>
    <property type="match status" value="1"/>
</dbReference>
<dbReference type="SUPFAM" id="SSF101874">
    <property type="entry name" value="YceI-like"/>
    <property type="match status" value="1"/>
</dbReference>
<evidence type="ECO:0000313" key="5">
    <source>
        <dbReference type="Proteomes" id="UP000252770"/>
    </source>
</evidence>
<feature type="compositionally biased region" description="Acidic residues" evidence="2">
    <location>
        <begin position="57"/>
        <end position="75"/>
    </location>
</feature>